<evidence type="ECO:0000256" key="2">
    <source>
        <dbReference type="ARBA" id="ARBA00008657"/>
    </source>
</evidence>
<accession>A0A7V8JRK3</accession>
<protein>
    <recommendedName>
        <fullName evidence="3">Recombination-associated protein RdgC</fullName>
    </recommendedName>
</protein>
<comment type="caution">
    <text evidence="6">The sequence shown here is derived from an EMBL/GenBank/DDBJ whole genome shotgun (WGS) entry which is preliminary data.</text>
</comment>
<keyword evidence="5" id="KW-0233">DNA recombination</keyword>
<comment type="subcellular location">
    <subcellularLocation>
        <location evidence="1">Cytoplasm</location>
        <location evidence="1">Nucleoid</location>
    </subcellularLocation>
</comment>
<dbReference type="Pfam" id="PF04381">
    <property type="entry name" value="RdgC"/>
    <property type="match status" value="1"/>
</dbReference>
<evidence type="ECO:0000313" key="6">
    <source>
        <dbReference type="EMBL" id="KAF1022940.1"/>
    </source>
</evidence>
<sequence>MFKNLIVYRIGPTWQADLAAVNEQLAQAEFAECSATQEKSVGWVPPRGEAHGAFAEAVGGQWILKLMIESKAVPGSVINRKVKEKAAAIEQATGRKPGKKETRDLKDDIKQELLPMAFTRQGSVTVWLDPQARLLFVDAGSQAKADDVVTALIEQVEGLTLTLLQTQQGAAAAMSQ</sequence>
<dbReference type="GO" id="GO:0006310">
    <property type="term" value="P:DNA recombination"/>
    <property type="evidence" value="ECO:0007669"/>
    <property type="project" value="UniProtKB-KW"/>
</dbReference>
<dbReference type="Proteomes" id="UP000461670">
    <property type="component" value="Unassembled WGS sequence"/>
</dbReference>
<proteinExistence type="inferred from homology"/>
<dbReference type="GO" id="GO:0000018">
    <property type="term" value="P:regulation of DNA recombination"/>
    <property type="evidence" value="ECO:0007669"/>
    <property type="project" value="TreeGrafter"/>
</dbReference>
<evidence type="ECO:0000313" key="7">
    <source>
        <dbReference type="Proteomes" id="UP000461670"/>
    </source>
</evidence>
<evidence type="ECO:0000256" key="4">
    <source>
        <dbReference type="ARBA" id="ARBA00022490"/>
    </source>
</evidence>
<name>A0A7V8JRK3_9BURK</name>
<evidence type="ECO:0000256" key="1">
    <source>
        <dbReference type="ARBA" id="ARBA00004453"/>
    </source>
</evidence>
<dbReference type="GO" id="GO:0003690">
    <property type="term" value="F:double-stranded DNA binding"/>
    <property type="evidence" value="ECO:0007669"/>
    <property type="project" value="TreeGrafter"/>
</dbReference>
<keyword evidence="4" id="KW-0963">Cytoplasm</keyword>
<dbReference type="PANTHER" id="PTHR38103:SF1">
    <property type="entry name" value="RECOMBINATION-ASSOCIATED PROTEIN RDGC"/>
    <property type="match status" value="1"/>
</dbReference>
<organism evidence="6 7">
    <name type="scientific">Paracidovorax wautersii</name>
    <dbReference type="NCBI Taxonomy" id="1177982"/>
    <lineage>
        <taxon>Bacteria</taxon>
        <taxon>Pseudomonadati</taxon>
        <taxon>Pseudomonadota</taxon>
        <taxon>Betaproteobacteria</taxon>
        <taxon>Burkholderiales</taxon>
        <taxon>Comamonadaceae</taxon>
        <taxon>Paracidovorax</taxon>
    </lineage>
</organism>
<dbReference type="InterPro" id="IPR007476">
    <property type="entry name" value="RdgC"/>
</dbReference>
<gene>
    <name evidence="6" type="primary">rdgC_1</name>
    <name evidence="6" type="ORF">GAK30_00879</name>
</gene>
<dbReference type="AlphaFoldDB" id="A0A7V8JRK3"/>
<reference evidence="7" key="1">
    <citation type="journal article" date="2020" name="MBio">
        <title>Horizontal gene transfer to a defensive symbiont with a reduced genome amongst a multipartite beetle microbiome.</title>
        <authorList>
            <person name="Waterworth S.C."/>
            <person name="Florez L.V."/>
            <person name="Rees E.R."/>
            <person name="Hertweck C."/>
            <person name="Kaltenpoth M."/>
            <person name="Kwan J.C."/>
        </authorList>
    </citation>
    <scope>NUCLEOTIDE SEQUENCE [LARGE SCALE GENOMIC DNA]</scope>
</reference>
<dbReference type="PANTHER" id="PTHR38103">
    <property type="entry name" value="RECOMBINATION-ASSOCIATED PROTEIN RDGC"/>
    <property type="match status" value="1"/>
</dbReference>
<comment type="similarity">
    <text evidence="2">Belongs to the RdgC family.</text>
</comment>
<evidence type="ECO:0000256" key="5">
    <source>
        <dbReference type="ARBA" id="ARBA00023172"/>
    </source>
</evidence>
<dbReference type="GO" id="GO:0043590">
    <property type="term" value="C:bacterial nucleoid"/>
    <property type="evidence" value="ECO:0007669"/>
    <property type="project" value="TreeGrafter"/>
</dbReference>
<evidence type="ECO:0000256" key="3">
    <source>
        <dbReference type="ARBA" id="ARBA00022296"/>
    </source>
</evidence>
<dbReference type="EMBL" id="WNDQ01000008">
    <property type="protein sequence ID" value="KAF1022940.1"/>
    <property type="molecule type" value="Genomic_DNA"/>
</dbReference>